<accession>A0A9P6AKM3</accession>
<sequence>MGRQTFSCEASSKTYSQPIFAIAQLAAEMRSVLCGIMYYLLYYFHQVQVFLVPGWDDTFPRSSIPSYLFSST</sequence>
<name>A0A9P6AKM3_9AGAM</name>
<evidence type="ECO:0000313" key="2">
    <source>
        <dbReference type="Proteomes" id="UP000886523"/>
    </source>
</evidence>
<dbReference type="EMBL" id="MU129076">
    <property type="protein sequence ID" value="KAF9507589.1"/>
    <property type="molecule type" value="Genomic_DNA"/>
</dbReference>
<dbReference type="Proteomes" id="UP000886523">
    <property type="component" value="Unassembled WGS sequence"/>
</dbReference>
<reference evidence="1" key="1">
    <citation type="journal article" date="2020" name="Nat. Commun.">
        <title>Large-scale genome sequencing of mycorrhizal fungi provides insights into the early evolution of symbiotic traits.</title>
        <authorList>
            <person name="Miyauchi S."/>
            <person name="Kiss E."/>
            <person name="Kuo A."/>
            <person name="Drula E."/>
            <person name="Kohler A."/>
            <person name="Sanchez-Garcia M."/>
            <person name="Morin E."/>
            <person name="Andreopoulos B."/>
            <person name="Barry K.W."/>
            <person name="Bonito G."/>
            <person name="Buee M."/>
            <person name="Carver A."/>
            <person name="Chen C."/>
            <person name="Cichocki N."/>
            <person name="Clum A."/>
            <person name="Culley D."/>
            <person name="Crous P.W."/>
            <person name="Fauchery L."/>
            <person name="Girlanda M."/>
            <person name="Hayes R.D."/>
            <person name="Keri Z."/>
            <person name="LaButti K."/>
            <person name="Lipzen A."/>
            <person name="Lombard V."/>
            <person name="Magnuson J."/>
            <person name="Maillard F."/>
            <person name="Murat C."/>
            <person name="Nolan M."/>
            <person name="Ohm R.A."/>
            <person name="Pangilinan J."/>
            <person name="Pereira M.F."/>
            <person name="Perotto S."/>
            <person name="Peter M."/>
            <person name="Pfister S."/>
            <person name="Riley R."/>
            <person name="Sitrit Y."/>
            <person name="Stielow J.B."/>
            <person name="Szollosi G."/>
            <person name="Zifcakova L."/>
            <person name="Stursova M."/>
            <person name="Spatafora J.W."/>
            <person name="Tedersoo L."/>
            <person name="Vaario L.M."/>
            <person name="Yamada A."/>
            <person name="Yan M."/>
            <person name="Wang P."/>
            <person name="Xu J."/>
            <person name="Bruns T."/>
            <person name="Baldrian P."/>
            <person name="Vilgalys R."/>
            <person name="Dunand C."/>
            <person name="Henrissat B."/>
            <person name="Grigoriev I.V."/>
            <person name="Hibbett D."/>
            <person name="Nagy L.G."/>
            <person name="Martin F.M."/>
        </authorList>
    </citation>
    <scope>NUCLEOTIDE SEQUENCE</scope>
    <source>
        <strain evidence="1">UP504</strain>
    </source>
</reference>
<organism evidence="1 2">
    <name type="scientific">Hydnum rufescens UP504</name>
    <dbReference type="NCBI Taxonomy" id="1448309"/>
    <lineage>
        <taxon>Eukaryota</taxon>
        <taxon>Fungi</taxon>
        <taxon>Dikarya</taxon>
        <taxon>Basidiomycota</taxon>
        <taxon>Agaricomycotina</taxon>
        <taxon>Agaricomycetes</taxon>
        <taxon>Cantharellales</taxon>
        <taxon>Hydnaceae</taxon>
        <taxon>Hydnum</taxon>
    </lineage>
</organism>
<protein>
    <submittedName>
        <fullName evidence="1">Uncharacterized protein</fullName>
    </submittedName>
</protein>
<dbReference type="OrthoDB" id="245989at2759"/>
<proteinExistence type="predicted"/>
<gene>
    <name evidence="1" type="ORF">BS47DRAFT_1351336</name>
</gene>
<keyword evidence="2" id="KW-1185">Reference proteome</keyword>
<dbReference type="AlphaFoldDB" id="A0A9P6AKM3"/>
<comment type="caution">
    <text evidence="1">The sequence shown here is derived from an EMBL/GenBank/DDBJ whole genome shotgun (WGS) entry which is preliminary data.</text>
</comment>
<evidence type="ECO:0000313" key="1">
    <source>
        <dbReference type="EMBL" id="KAF9507589.1"/>
    </source>
</evidence>